<dbReference type="PROSITE" id="PS50097">
    <property type="entry name" value="BTB"/>
    <property type="match status" value="1"/>
</dbReference>
<keyword evidence="1" id="KW-0880">Kelch repeat</keyword>
<name>A0A3Q0IXT9_DIACI</name>
<dbReference type="SMART" id="SM00225">
    <property type="entry name" value="BTB"/>
    <property type="match status" value="2"/>
</dbReference>
<dbReference type="Pfam" id="PF00651">
    <property type="entry name" value="BTB"/>
    <property type="match status" value="1"/>
</dbReference>
<dbReference type="PaxDb" id="121845-A0A3Q0IXT9"/>
<evidence type="ECO:0000313" key="4">
    <source>
        <dbReference type="Proteomes" id="UP000079169"/>
    </source>
</evidence>
<dbReference type="Gene3D" id="3.30.710.10">
    <property type="entry name" value="Potassium Channel Kv1.1, Chain A"/>
    <property type="match status" value="2"/>
</dbReference>
<dbReference type="InterPro" id="IPR051568">
    <property type="entry name" value="LZTR1/Attractin"/>
</dbReference>
<dbReference type="InterPro" id="IPR000210">
    <property type="entry name" value="BTB/POZ_dom"/>
</dbReference>
<dbReference type="GO" id="GO:0003779">
    <property type="term" value="F:actin binding"/>
    <property type="evidence" value="ECO:0007669"/>
    <property type="project" value="UniProtKB-KW"/>
</dbReference>
<dbReference type="RefSeq" id="XP_026679230.1">
    <property type="nucleotide sequence ID" value="XM_026823429.1"/>
</dbReference>
<dbReference type="AlphaFoldDB" id="A0A3Q0IXT9"/>
<evidence type="ECO:0000259" key="3">
    <source>
        <dbReference type="PROSITE" id="PS50097"/>
    </source>
</evidence>
<dbReference type="KEGG" id="dci:103509046"/>
<evidence type="ECO:0000256" key="1">
    <source>
        <dbReference type="ARBA" id="ARBA00022441"/>
    </source>
</evidence>
<dbReference type="SUPFAM" id="SSF54695">
    <property type="entry name" value="POZ domain"/>
    <property type="match status" value="2"/>
</dbReference>
<dbReference type="Pfam" id="PF24681">
    <property type="entry name" value="Kelch_KLHDC2_KLHL20_DRC7"/>
    <property type="match status" value="1"/>
</dbReference>
<dbReference type="GeneID" id="103509046"/>
<dbReference type="GO" id="GO:0005794">
    <property type="term" value="C:Golgi apparatus"/>
    <property type="evidence" value="ECO:0007669"/>
    <property type="project" value="TreeGrafter"/>
</dbReference>
<dbReference type="InterPro" id="IPR015915">
    <property type="entry name" value="Kelch-typ_b-propeller"/>
</dbReference>
<evidence type="ECO:0000313" key="5">
    <source>
        <dbReference type="RefSeq" id="XP_026679230.1"/>
    </source>
</evidence>
<evidence type="ECO:0000256" key="2">
    <source>
        <dbReference type="ARBA" id="ARBA00022737"/>
    </source>
</evidence>
<dbReference type="InterPro" id="IPR006652">
    <property type="entry name" value="Kelch_1"/>
</dbReference>
<dbReference type="Proteomes" id="UP000079169">
    <property type="component" value="Unplaced"/>
</dbReference>
<proteinExistence type="predicted"/>
<protein>
    <submittedName>
        <fullName evidence="5">Leucine-zipper-like transcriptional regulator 1</fullName>
    </submittedName>
</protein>
<keyword evidence="4" id="KW-1185">Reference proteome</keyword>
<dbReference type="OMA" id="NCMPPVV"/>
<sequence length="597" mass="67227">MADKGIDKTEQLPSLEPRWLESSNDEDISHKWIRMPDCDEFVGARRSKHTLVAYKDSILVFGGDNGNKMLNDLLRFDVKEKSWTTAFCNGAPPAPRYHHSAVVYNDSMFIFGGYTGDIHSNSNLANKNDLHEYKITSGQWTEWKFKGRMPVARSAHGAAVYDNKLWIFAGYDGNARLNDMWTISLLPEENRVWEEILQTGSCPPTCCNFPVAVLRESMFVFSGQSGAKITNSQLFGTMRVPPNCMPPVVVYLDSAVPEAFQLVLNYIYTDCVDPYKSLFGTMRVPPNCMPPVVVYLDSAVPEAFQLVLNYIYTDCVDPYKSVKDPRGTKMMLTMLDVYRLAIQFRMPRLECLCDEYLRAIINLNNVLSALSHADELPSIHAHCLRYVIKENNLATIVDSPQFETLDRKLIVNIVRAHLDPSSVKSKITVDNHGTSLEQDLKSLLMSQELSDIELTLDGVTIPAHKAVLAARCAYFEAMFRSFMPAPGEKIKIQIGDSVPSLQSFHSLLAYIYFGQVRTIYIATIWMRYFRVQDTKAPTLSQVLHISTLRVPSGRLFHAASVRGDCMYVFGGAVENNARSGSMHRFKVVENASCVNLA</sequence>
<feature type="domain" description="BTB" evidence="3">
    <location>
        <begin position="450"/>
        <end position="520"/>
    </location>
</feature>
<gene>
    <name evidence="5" type="primary">LOC103509046</name>
</gene>
<dbReference type="PANTHER" id="PTHR46376">
    <property type="entry name" value="LEUCINE-ZIPPER-LIKE TRANSCRIPTIONAL REGULATOR 1"/>
    <property type="match status" value="1"/>
</dbReference>
<dbReference type="InterPro" id="IPR011333">
    <property type="entry name" value="SKP1/BTB/POZ_sf"/>
</dbReference>
<dbReference type="SUPFAM" id="SSF117281">
    <property type="entry name" value="Kelch motif"/>
    <property type="match status" value="2"/>
</dbReference>
<dbReference type="PANTHER" id="PTHR46376:SF1">
    <property type="entry name" value="LEUCINE-ZIPPER-LIKE TRANSCRIPTIONAL REGULATOR 1"/>
    <property type="match status" value="1"/>
</dbReference>
<dbReference type="STRING" id="121845.A0A3Q0IXT9"/>
<reference evidence="5" key="1">
    <citation type="submission" date="2025-08" db="UniProtKB">
        <authorList>
            <consortium name="RefSeq"/>
        </authorList>
    </citation>
    <scope>IDENTIFICATION</scope>
</reference>
<dbReference type="SMART" id="SM00612">
    <property type="entry name" value="Kelch"/>
    <property type="match status" value="2"/>
</dbReference>
<dbReference type="Gene3D" id="2.120.10.80">
    <property type="entry name" value="Kelch-type beta propeller"/>
    <property type="match status" value="1"/>
</dbReference>
<accession>A0A3Q0IXT9</accession>
<organism evidence="4 5">
    <name type="scientific">Diaphorina citri</name>
    <name type="common">Asian citrus psyllid</name>
    <dbReference type="NCBI Taxonomy" id="121845"/>
    <lineage>
        <taxon>Eukaryota</taxon>
        <taxon>Metazoa</taxon>
        <taxon>Ecdysozoa</taxon>
        <taxon>Arthropoda</taxon>
        <taxon>Hexapoda</taxon>
        <taxon>Insecta</taxon>
        <taxon>Pterygota</taxon>
        <taxon>Neoptera</taxon>
        <taxon>Paraneoptera</taxon>
        <taxon>Hemiptera</taxon>
        <taxon>Sternorrhyncha</taxon>
        <taxon>Psylloidea</taxon>
        <taxon>Psyllidae</taxon>
        <taxon>Diaphorininae</taxon>
        <taxon>Diaphorina</taxon>
    </lineage>
</organism>
<keyword evidence="2" id="KW-0677">Repeat</keyword>